<gene>
    <name evidence="1" type="ORF">CBM2613_P60147</name>
</gene>
<dbReference type="EMBL" id="LT976981">
    <property type="protein sequence ID" value="SOZ74812.1"/>
    <property type="molecule type" value="Genomic_DNA"/>
</dbReference>
<protein>
    <submittedName>
        <fullName evidence="1">Uncharacterized protein</fullName>
    </submittedName>
</protein>
<dbReference type="AlphaFoldDB" id="A0A375EGW4"/>
<accession>A0A375EGW4</accession>
<evidence type="ECO:0000313" key="1">
    <source>
        <dbReference type="EMBL" id="SOZ74812.1"/>
    </source>
</evidence>
<organism evidence="1 2">
    <name type="scientific">Cupriavidus taiwanensis</name>
    <dbReference type="NCBI Taxonomy" id="164546"/>
    <lineage>
        <taxon>Bacteria</taxon>
        <taxon>Pseudomonadati</taxon>
        <taxon>Pseudomonadota</taxon>
        <taxon>Betaproteobacteria</taxon>
        <taxon>Burkholderiales</taxon>
        <taxon>Burkholderiaceae</taxon>
        <taxon>Cupriavidus</taxon>
    </lineage>
</organism>
<keyword evidence="1" id="KW-0614">Plasmid</keyword>
<sequence>MSLKTEFLGILNSDDTDGLRDRVDRRTIAQPILECQFRFAVVSSK</sequence>
<evidence type="ECO:0000313" key="2">
    <source>
        <dbReference type="Proteomes" id="UP000256952"/>
    </source>
</evidence>
<name>A0A375EGW4_9BURK</name>
<proteinExistence type="predicted"/>
<geneLocation type="plasmid" evidence="2">
    <name>cbm2613_p</name>
</geneLocation>
<reference evidence="2" key="1">
    <citation type="submission" date="2018-01" db="EMBL/GenBank/DDBJ databases">
        <authorList>
            <person name="Gaut B.S."/>
            <person name="Morton B.R."/>
            <person name="Clegg M.T."/>
            <person name="Duvall M.R."/>
        </authorList>
    </citation>
    <scope>NUCLEOTIDE SEQUENCE [LARGE SCALE GENOMIC DNA]</scope>
    <source>
        <plasmid evidence="2">Plasmid cbm2613_p</plasmid>
    </source>
</reference>
<dbReference type="Proteomes" id="UP000256952">
    <property type="component" value="Plasmid CBM2613_p"/>
</dbReference>